<dbReference type="GO" id="GO:0003676">
    <property type="term" value="F:nucleic acid binding"/>
    <property type="evidence" value="ECO:0007669"/>
    <property type="project" value="InterPro"/>
</dbReference>
<comment type="function">
    <text evidence="5">S-adenosyl-L-methionine-dependent protein-lysine N-methyltransferase that trimethylates elongation factor 1-alpha at 'Lys-79'.</text>
</comment>
<dbReference type="PROSITE" id="PS00092">
    <property type="entry name" value="N6_MTASE"/>
    <property type="match status" value="1"/>
</dbReference>
<proteinExistence type="inferred from homology"/>
<dbReference type="PANTHER" id="PTHR13200">
    <property type="entry name" value="EEF1A LYSINE METHYLTRANSFERASE 1"/>
    <property type="match status" value="1"/>
</dbReference>
<evidence type="ECO:0000256" key="4">
    <source>
        <dbReference type="ARBA" id="ARBA00022679"/>
    </source>
</evidence>
<dbReference type="InterPro" id="IPR002052">
    <property type="entry name" value="DNA_methylase_N6_adenine_CS"/>
</dbReference>
<evidence type="ECO:0000256" key="1">
    <source>
        <dbReference type="ARBA" id="ARBA00004496"/>
    </source>
</evidence>
<dbReference type="Pfam" id="PF10237">
    <property type="entry name" value="N6-adenineMlase"/>
    <property type="match status" value="1"/>
</dbReference>
<sequence length="236" mass="27098">MDDDNIPQLSAGALDALKAFYGERDTRQKQFEDLRDQAENDFDGKANLSMDAFTEDWNASQFWYNDETATILARQLLDGATDETRIAVVSAPSAFIQLKNLLSSEEYSCRPHLTLLEFDERFAVFKEFVQYDFQQPVKLPAELKGSFDRIICDPPFLSQDCQTKAALTVRWLAKAWAPESLRLIVCTGERMEPLIEKLYAKAGSRTTTYEPKHAKGLSNEFRCYSNFECDVWKWSK</sequence>
<comment type="similarity">
    <text evidence="5">Belongs to the class I-like SAM-binding methyltransferase superfamily. EFM5 family.</text>
</comment>
<dbReference type="HAMAP" id="MF_03187">
    <property type="entry name" value="Methyltr_EFM5"/>
    <property type="match status" value="1"/>
</dbReference>
<name>A0A6A6TNH0_9PLEO</name>
<dbReference type="AlphaFoldDB" id="A0A6A6TNH0"/>
<dbReference type="PANTHER" id="PTHR13200:SF0">
    <property type="entry name" value="EEF1A LYSINE METHYLTRANSFERASE 1"/>
    <property type="match status" value="1"/>
</dbReference>
<evidence type="ECO:0000313" key="6">
    <source>
        <dbReference type="EMBL" id="KAF2661599.1"/>
    </source>
</evidence>
<evidence type="ECO:0000256" key="2">
    <source>
        <dbReference type="ARBA" id="ARBA00022490"/>
    </source>
</evidence>
<dbReference type="Proteomes" id="UP000799324">
    <property type="component" value="Unassembled WGS sequence"/>
</dbReference>
<dbReference type="EC" id="2.1.1.-" evidence="5"/>
<dbReference type="InterPro" id="IPR041370">
    <property type="entry name" value="Mlase_EEF1AKMT1/ZCCHC4"/>
</dbReference>
<comment type="subcellular location">
    <subcellularLocation>
        <location evidence="1 5">Cytoplasm</location>
    </subcellularLocation>
</comment>
<dbReference type="GO" id="GO:0005737">
    <property type="term" value="C:cytoplasm"/>
    <property type="evidence" value="ECO:0007669"/>
    <property type="project" value="UniProtKB-SubCell"/>
</dbReference>
<dbReference type="OrthoDB" id="206354at2759"/>
<keyword evidence="2 5" id="KW-0963">Cytoplasm</keyword>
<evidence type="ECO:0000256" key="3">
    <source>
        <dbReference type="ARBA" id="ARBA00022603"/>
    </source>
</evidence>
<dbReference type="InterPro" id="IPR019369">
    <property type="entry name" value="Efm5/EEF1AKMT1"/>
</dbReference>
<keyword evidence="3 5" id="KW-0489">Methyltransferase</keyword>
<evidence type="ECO:0000313" key="7">
    <source>
        <dbReference type="Proteomes" id="UP000799324"/>
    </source>
</evidence>
<dbReference type="InterPro" id="IPR029063">
    <property type="entry name" value="SAM-dependent_MTases_sf"/>
</dbReference>
<evidence type="ECO:0000256" key="5">
    <source>
        <dbReference type="HAMAP-Rule" id="MF_03187"/>
    </source>
</evidence>
<keyword evidence="4 5" id="KW-0808">Transferase</keyword>
<gene>
    <name evidence="5" type="primary">EFM5</name>
    <name evidence="6" type="ORF">K491DRAFT_773923</name>
</gene>
<dbReference type="GO" id="GO:0016279">
    <property type="term" value="F:protein-lysine N-methyltransferase activity"/>
    <property type="evidence" value="ECO:0007669"/>
    <property type="project" value="UniProtKB-UniRule"/>
</dbReference>
<accession>A0A6A6TNH0</accession>
<reference evidence="6" key="1">
    <citation type="journal article" date="2020" name="Stud. Mycol.">
        <title>101 Dothideomycetes genomes: a test case for predicting lifestyles and emergence of pathogens.</title>
        <authorList>
            <person name="Haridas S."/>
            <person name="Albert R."/>
            <person name="Binder M."/>
            <person name="Bloem J."/>
            <person name="Labutti K."/>
            <person name="Salamov A."/>
            <person name="Andreopoulos B."/>
            <person name="Baker S."/>
            <person name="Barry K."/>
            <person name="Bills G."/>
            <person name="Bluhm B."/>
            <person name="Cannon C."/>
            <person name="Castanera R."/>
            <person name="Culley D."/>
            <person name="Daum C."/>
            <person name="Ezra D."/>
            <person name="Gonzalez J."/>
            <person name="Henrissat B."/>
            <person name="Kuo A."/>
            <person name="Liang C."/>
            <person name="Lipzen A."/>
            <person name="Lutzoni F."/>
            <person name="Magnuson J."/>
            <person name="Mondo S."/>
            <person name="Nolan M."/>
            <person name="Ohm R."/>
            <person name="Pangilinan J."/>
            <person name="Park H.-J."/>
            <person name="Ramirez L."/>
            <person name="Alfaro M."/>
            <person name="Sun H."/>
            <person name="Tritt A."/>
            <person name="Yoshinaga Y."/>
            <person name="Zwiers L.-H."/>
            <person name="Turgeon B."/>
            <person name="Goodwin S."/>
            <person name="Spatafora J."/>
            <person name="Crous P."/>
            <person name="Grigoriev I."/>
        </authorList>
    </citation>
    <scope>NUCLEOTIDE SEQUENCE</scope>
    <source>
        <strain evidence="6">CBS 122681</strain>
    </source>
</reference>
<dbReference type="SUPFAM" id="SSF53335">
    <property type="entry name" value="S-adenosyl-L-methionine-dependent methyltransferases"/>
    <property type="match status" value="1"/>
</dbReference>
<organism evidence="6 7">
    <name type="scientific">Lophiostoma macrostomum CBS 122681</name>
    <dbReference type="NCBI Taxonomy" id="1314788"/>
    <lineage>
        <taxon>Eukaryota</taxon>
        <taxon>Fungi</taxon>
        <taxon>Dikarya</taxon>
        <taxon>Ascomycota</taxon>
        <taxon>Pezizomycotina</taxon>
        <taxon>Dothideomycetes</taxon>
        <taxon>Pleosporomycetidae</taxon>
        <taxon>Pleosporales</taxon>
        <taxon>Lophiostomataceae</taxon>
        <taxon>Lophiostoma</taxon>
    </lineage>
</organism>
<dbReference type="GO" id="GO:0032259">
    <property type="term" value="P:methylation"/>
    <property type="evidence" value="ECO:0007669"/>
    <property type="project" value="UniProtKB-KW"/>
</dbReference>
<protein>
    <recommendedName>
        <fullName evidence="5">Protein-lysine N-methyltransferase EFM5</fullName>
        <ecNumber evidence="5">2.1.1.-</ecNumber>
    </recommendedName>
    <alternativeName>
        <fullName evidence="5">Elongation factor methyltransferase 5</fullName>
    </alternativeName>
</protein>
<dbReference type="EMBL" id="MU004293">
    <property type="protein sequence ID" value="KAF2661599.1"/>
    <property type="molecule type" value="Genomic_DNA"/>
</dbReference>
<keyword evidence="7" id="KW-1185">Reference proteome</keyword>